<evidence type="ECO:0000256" key="6">
    <source>
        <dbReference type="ARBA" id="ARBA00023284"/>
    </source>
</evidence>
<keyword evidence="11" id="KW-1185">Reference proteome</keyword>
<dbReference type="InterPro" id="IPR001853">
    <property type="entry name" value="DSBA-like_thioredoxin_dom"/>
</dbReference>
<evidence type="ECO:0000256" key="1">
    <source>
        <dbReference type="ARBA" id="ARBA00004418"/>
    </source>
</evidence>
<dbReference type="PROSITE" id="PS51352">
    <property type="entry name" value="THIOREDOXIN_2"/>
    <property type="match status" value="1"/>
</dbReference>
<comment type="similarity">
    <text evidence="2">Belongs to the thioredoxin family. DsbA subfamily.</text>
</comment>
<proteinExistence type="inferred from homology"/>
<dbReference type="SUPFAM" id="SSF52833">
    <property type="entry name" value="Thioredoxin-like"/>
    <property type="match status" value="1"/>
</dbReference>
<comment type="caution">
    <text evidence="10">The sequence shown here is derived from an EMBL/GenBank/DDBJ whole genome shotgun (WGS) entry which is preliminary data.</text>
</comment>
<keyword evidence="6" id="KW-0676">Redox-active center</keyword>
<evidence type="ECO:0000313" key="11">
    <source>
        <dbReference type="Proteomes" id="UP001556709"/>
    </source>
</evidence>
<dbReference type="InterPro" id="IPR023205">
    <property type="entry name" value="DsbA/DsbL"/>
</dbReference>
<evidence type="ECO:0000313" key="10">
    <source>
        <dbReference type="EMBL" id="MEX0469446.1"/>
    </source>
</evidence>
<evidence type="ECO:0000256" key="5">
    <source>
        <dbReference type="ARBA" id="ARBA00023157"/>
    </source>
</evidence>
<keyword evidence="4 7" id="KW-0574">Periplasm</keyword>
<organism evidence="10 11">
    <name type="scientific">Spiribacter pallidus</name>
    <dbReference type="NCBI Taxonomy" id="1987936"/>
    <lineage>
        <taxon>Bacteria</taxon>
        <taxon>Pseudomonadati</taxon>
        <taxon>Pseudomonadota</taxon>
        <taxon>Gammaproteobacteria</taxon>
        <taxon>Chromatiales</taxon>
        <taxon>Ectothiorhodospiraceae</taxon>
        <taxon>Spiribacter</taxon>
    </lineage>
</organism>
<dbReference type="RefSeq" id="WP_367959238.1">
    <property type="nucleotide sequence ID" value="NZ_JBAKFK010000003.1"/>
</dbReference>
<keyword evidence="5 7" id="KW-1015">Disulfide bond</keyword>
<dbReference type="Pfam" id="PF01323">
    <property type="entry name" value="DSBA"/>
    <property type="match status" value="1"/>
</dbReference>
<dbReference type="EMBL" id="JBAKFM010000003">
    <property type="protein sequence ID" value="MEX0469446.1"/>
    <property type="molecule type" value="Genomic_DNA"/>
</dbReference>
<evidence type="ECO:0000256" key="3">
    <source>
        <dbReference type="ARBA" id="ARBA00022729"/>
    </source>
</evidence>
<protein>
    <recommendedName>
        <fullName evidence="7">Thiol:disulfide interchange protein</fullName>
    </recommendedName>
</protein>
<dbReference type="InterPro" id="IPR013766">
    <property type="entry name" value="Thioredoxin_domain"/>
</dbReference>
<feature type="chain" id="PRO_5045335908" description="Thiol:disulfide interchange protein" evidence="8">
    <location>
        <begin position="24"/>
        <end position="205"/>
    </location>
</feature>
<comment type="subcellular location">
    <subcellularLocation>
        <location evidence="1 7">Periplasm</location>
    </subcellularLocation>
</comment>
<feature type="signal peptide" evidence="8">
    <location>
        <begin position="1"/>
        <end position="23"/>
    </location>
</feature>
<dbReference type="PIRSF" id="PIRSF001488">
    <property type="entry name" value="Tdi_protein"/>
    <property type="match status" value="1"/>
</dbReference>
<dbReference type="InterPro" id="IPR036249">
    <property type="entry name" value="Thioredoxin-like_sf"/>
</dbReference>
<evidence type="ECO:0000256" key="8">
    <source>
        <dbReference type="SAM" id="SignalP"/>
    </source>
</evidence>
<dbReference type="CDD" id="cd03019">
    <property type="entry name" value="DsbA_DsbA"/>
    <property type="match status" value="1"/>
</dbReference>
<dbReference type="PANTHER" id="PTHR35891">
    <property type="entry name" value="THIOL:DISULFIDE INTERCHANGE PROTEIN DSBA"/>
    <property type="match status" value="1"/>
</dbReference>
<dbReference type="InterPro" id="IPR050824">
    <property type="entry name" value="Thiol_disulfide_DsbA"/>
</dbReference>
<reference evidence="10 11" key="1">
    <citation type="submission" date="2024-02" db="EMBL/GenBank/DDBJ databases">
        <title>New especies of Spiribacter isolated from saline water.</title>
        <authorList>
            <person name="Leon M.J."/>
            <person name="De La Haba R."/>
            <person name="Sanchez-Porro C."/>
            <person name="Ventosa A."/>
        </authorList>
    </citation>
    <scope>NUCLEOTIDE SEQUENCE [LARGE SCALE GENOMIC DNA]</scope>
    <source>
        <strain evidence="11">ag22IC6-390</strain>
    </source>
</reference>
<accession>A0ABV3TE05</accession>
<dbReference type="Proteomes" id="UP001556709">
    <property type="component" value="Unassembled WGS sequence"/>
</dbReference>
<dbReference type="PANTHER" id="PTHR35891:SF2">
    <property type="entry name" value="THIOL:DISULFIDE INTERCHANGE PROTEIN DSBA"/>
    <property type="match status" value="1"/>
</dbReference>
<evidence type="ECO:0000256" key="2">
    <source>
        <dbReference type="ARBA" id="ARBA00005791"/>
    </source>
</evidence>
<evidence type="ECO:0000256" key="7">
    <source>
        <dbReference type="PIRNR" id="PIRNR001488"/>
    </source>
</evidence>
<evidence type="ECO:0000256" key="4">
    <source>
        <dbReference type="ARBA" id="ARBA00022764"/>
    </source>
</evidence>
<feature type="domain" description="Thioredoxin" evidence="9">
    <location>
        <begin position="7"/>
        <end position="143"/>
    </location>
</feature>
<gene>
    <name evidence="10" type="ORF">V6X73_06890</name>
</gene>
<evidence type="ECO:0000259" key="9">
    <source>
        <dbReference type="PROSITE" id="PS51352"/>
    </source>
</evidence>
<sequence>MAQPIRRWLMLAAVLLTATAAQAQPYTVLEVPQSTGGEGVEVREFFSYGCPHCRDFEPQFSRWAEGMGERIEVVHTPVTFGRDSWRLLSRAYYAAEALGILDTTHGAMFEAIHDQGRRFRRPEDVAALFAEVADVAKADALAAINGFAVGASVNRAERLVAAYGVRGTPAVGVAGRYLIDVRAAGGQQGMLEVAEGLVEEAGDAP</sequence>
<name>A0ABV3TE05_9GAMM</name>
<dbReference type="Gene3D" id="3.40.30.10">
    <property type="entry name" value="Glutaredoxin"/>
    <property type="match status" value="1"/>
</dbReference>
<keyword evidence="3 8" id="KW-0732">Signal</keyword>